<gene>
    <name evidence="1" type="ORF">HNQ97_005953</name>
</gene>
<proteinExistence type="predicted"/>
<evidence type="ECO:0000313" key="1">
    <source>
        <dbReference type="EMBL" id="MBA9023920.1"/>
    </source>
</evidence>
<keyword evidence="2" id="KW-1185">Reference proteome</keyword>
<dbReference type="EMBL" id="JACJHZ010000043">
    <property type="protein sequence ID" value="MBA9023920.1"/>
    <property type="molecule type" value="Genomic_DNA"/>
</dbReference>
<dbReference type="Proteomes" id="UP000587524">
    <property type="component" value="Unassembled WGS sequence"/>
</dbReference>
<organism evidence="1 2">
    <name type="scientific">Aminobacter ciceronei</name>
    <dbReference type="NCBI Taxonomy" id="150723"/>
    <lineage>
        <taxon>Bacteria</taxon>
        <taxon>Pseudomonadati</taxon>
        <taxon>Pseudomonadota</taxon>
        <taxon>Alphaproteobacteria</taxon>
        <taxon>Hyphomicrobiales</taxon>
        <taxon>Phyllobacteriaceae</taxon>
        <taxon>Aminobacter</taxon>
    </lineage>
</organism>
<sequence length="222" mass="24226">MATKLQIWKQALVHLEKATITTLTDDVEARYVFDNAWVGAVEEAFNSGDWNFAKASAALSPNGALTPAVGWAYAFDYPAGWLRTVTVSNRPDFGAFHDYVDQGGNLHANTPTLYLRFISSVNAADDKISTWPTMFWRYVALKLAFDTCGKLTSGDTLEDKLGKRMERALMQAKNVDARNENNKVIEPGTWLRARRGGGGIGGSRDNGGTLVGGQITFGEGDV</sequence>
<reference evidence="1 2" key="1">
    <citation type="submission" date="2020-08" db="EMBL/GenBank/DDBJ databases">
        <title>Genomic Encyclopedia of Type Strains, Phase IV (KMG-IV): sequencing the most valuable type-strain genomes for metagenomic binning, comparative biology and taxonomic classification.</title>
        <authorList>
            <person name="Goeker M."/>
        </authorList>
    </citation>
    <scope>NUCLEOTIDE SEQUENCE [LARGE SCALE GENOMIC DNA]</scope>
    <source>
        <strain evidence="1 2">DSM 17455</strain>
    </source>
</reference>
<accession>A0ABR6CFV3</accession>
<protein>
    <submittedName>
        <fullName evidence="1">Uncharacterized protein</fullName>
    </submittedName>
</protein>
<name>A0ABR6CFV3_9HYPH</name>
<comment type="caution">
    <text evidence="1">The sequence shown here is derived from an EMBL/GenBank/DDBJ whole genome shotgun (WGS) entry which is preliminary data.</text>
</comment>
<evidence type="ECO:0000313" key="2">
    <source>
        <dbReference type="Proteomes" id="UP000587524"/>
    </source>
</evidence>
<dbReference type="RefSeq" id="WP_182575883.1">
    <property type="nucleotide sequence ID" value="NZ_JACJHY010000043.1"/>
</dbReference>